<dbReference type="InterPro" id="IPR036291">
    <property type="entry name" value="NAD(P)-bd_dom_sf"/>
</dbReference>
<keyword evidence="12" id="KW-1185">Reference proteome</keyword>
<evidence type="ECO:0000256" key="4">
    <source>
        <dbReference type="ARBA" id="ARBA00022490"/>
    </source>
</evidence>
<dbReference type="Proteomes" id="UP001165060">
    <property type="component" value="Unassembled WGS sequence"/>
</dbReference>
<dbReference type="Pfam" id="PF02547">
    <property type="entry name" value="Queuosine_synth"/>
    <property type="match status" value="1"/>
</dbReference>
<dbReference type="SUPFAM" id="SSF53223">
    <property type="entry name" value="Aminoacid dehydrogenase-like, N-terminal domain"/>
    <property type="match status" value="1"/>
</dbReference>
<dbReference type="Gene3D" id="3.30.1360.20">
    <property type="entry name" value="Transcriptional coactivator/pterin dehydratase"/>
    <property type="match status" value="1"/>
</dbReference>
<dbReference type="SUPFAM" id="SSF53850">
    <property type="entry name" value="Periplasmic binding protein-like II"/>
    <property type="match status" value="1"/>
</dbReference>
<keyword evidence="5" id="KW-0808">Transferase</keyword>
<evidence type="ECO:0000256" key="9">
    <source>
        <dbReference type="SAM" id="MobiDB-lite"/>
    </source>
</evidence>
<evidence type="ECO:0000259" key="10">
    <source>
        <dbReference type="Pfam" id="PF02882"/>
    </source>
</evidence>
<evidence type="ECO:0000256" key="7">
    <source>
        <dbReference type="ARBA" id="ARBA00022785"/>
    </source>
</evidence>
<dbReference type="SUPFAM" id="SSF51735">
    <property type="entry name" value="NAD(P)-binding Rossmann-fold domains"/>
    <property type="match status" value="1"/>
</dbReference>
<evidence type="ECO:0000256" key="1">
    <source>
        <dbReference type="ARBA" id="ARBA00001554"/>
    </source>
</evidence>
<dbReference type="InterPro" id="IPR000672">
    <property type="entry name" value="THF_DH/CycHdrlase"/>
</dbReference>
<gene>
    <name evidence="11" type="ORF">TeGR_g9225</name>
</gene>
<accession>A0ABQ6MMR5</accession>
<feature type="domain" description="Tetrahydrofolate dehydrogenase/cyclohydrolase NAD(P)-binding" evidence="10">
    <location>
        <begin position="492"/>
        <end position="636"/>
    </location>
</feature>
<dbReference type="EMBL" id="BRYB01004334">
    <property type="protein sequence ID" value="GMI29402.1"/>
    <property type="molecule type" value="Genomic_DNA"/>
</dbReference>
<dbReference type="PANTHER" id="PTHR30307">
    <property type="entry name" value="S-ADENOSYLMETHIONINE:TRNA RIBOSYLTRANSFERASE-ISOMERASE"/>
    <property type="match status" value="1"/>
</dbReference>
<dbReference type="EC" id="4.2.1.96" evidence="3"/>
<dbReference type="Gene3D" id="3.40.50.720">
    <property type="entry name" value="NAD(P)-binding Rossmann-like Domain"/>
    <property type="match status" value="1"/>
</dbReference>
<keyword evidence="6" id="KW-0949">S-adenosyl-L-methionine</keyword>
<dbReference type="InterPro" id="IPR046346">
    <property type="entry name" value="Aminoacid_DH-like_N_sf"/>
</dbReference>
<dbReference type="InterPro" id="IPR001533">
    <property type="entry name" value="Pterin_deHydtase"/>
</dbReference>
<name>A0ABQ6MMR5_9STRA</name>
<comment type="caution">
    <text evidence="11">The sequence shown here is derived from an EMBL/GenBank/DDBJ whole genome shotgun (WGS) entry which is preliminary data.</text>
</comment>
<keyword evidence="8" id="KW-0456">Lyase</keyword>
<organism evidence="11 12">
    <name type="scientific">Tetraparma gracilis</name>
    <dbReference type="NCBI Taxonomy" id="2962635"/>
    <lineage>
        <taxon>Eukaryota</taxon>
        <taxon>Sar</taxon>
        <taxon>Stramenopiles</taxon>
        <taxon>Ochrophyta</taxon>
        <taxon>Bolidophyceae</taxon>
        <taxon>Parmales</taxon>
        <taxon>Triparmaceae</taxon>
        <taxon>Tetraparma</taxon>
    </lineage>
</organism>
<proteinExistence type="inferred from homology"/>
<keyword evidence="7" id="KW-0671">Queuosine biosynthesis</keyword>
<dbReference type="PRINTS" id="PR00085">
    <property type="entry name" value="THFDHDRGNASE"/>
</dbReference>
<dbReference type="HAMAP" id="MF_01576">
    <property type="entry name" value="THF_DHG_CYH"/>
    <property type="match status" value="1"/>
</dbReference>
<evidence type="ECO:0000256" key="8">
    <source>
        <dbReference type="ARBA" id="ARBA00023239"/>
    </source>
</evidence>
<dbReference type="PANTHER" id="PTHR30307:SF0">
    <property type="entry name" value="S-ADENOSYLMETHIONINE:TRNA RIBOSYLTRANSFERASE-ISOMERASE"/>
    <property type="match status" value="1"/>
</dbReference>
<dbReference type="Gene3D" id="3.40.50.10860">
    <property type="entry name" value="Leucine Dehydrogenase, chain A, domain 1"/>
    <property type="match status" value="1"/>
</dbReference>
<dbReference type="SUPFAM" id="SSF111337">
    <property type="entry name" value="QueA-like"/>
    <property type="match status" value="1"/>
</dbReference>
<dbReference type="InterPro" id="IPR003699">
    <property type="entry name" value="QueA"/>
</dbReference>
<protein>
    <recommendedName>
        <fullName evidence="3">4a-hydroxytetrahydrobiopterin dehydratase</fullName>
        <ecNumber evidence="3">4.2.1.96</ecNumber>
    </recommendedName>
</protein>
<feature type="region of interest" description="Disordered" evidence="9">
    <location>
        <begin position="112"/>
        <end position="131"/>
    </location>
</feature>
<dbReference type="Gene3D" id="3.40.1780.10">
    <property type="entry name" value="QueA-like"/>
    <property type="match status" value="2"/>
</dbReference>
<dbReference type="Gene3D" id="3.40.190.10">
    <property type="entry name" value="Periplasmic binding protein-like II"/>
    <property type="match status" value="2"/>
</dbReference>
<comment type="similarity">
    <text evidence="2">Belongs to the pterin-4-alpha-carbinolamine dehydratase family.</text>
</comment>
<dbReference type="Pfam" id="PF02882">
    <property type="entry name" value="THF_DHG_CYH_C"/>
    <property type="match status" value="1"/>
</dbReference>
<dbReference type="InterPro" id="IPR042118">
    <property type="entry name" value="QueA_dom1"/>
</dbReference>
<evidence type="ECO:0000256" key="6">
    <source>
        <dbReference type="ARBA" id="ARBA00022691"/>
    </source>
</evidence>
<evidence type="ECO:0000256" key="3">
    <source>
        <dbReference type="ARBA" id="ARBA00013252"/>
    </source>
</evidence>
<dbReference type="InterPro" id="IPR036100">
    <property type="entry name" value="QueA_sf"/>
</dbReference>
<evidence type="ECO:0000256" key="5">
    <source>
        <dbReference type="ARBA" id="ARBA00022679"/>
    </source>
</evidence>
<dbReference type="InterPro" id="IPR020631">
    <property type="entry name" value="THF_DH/CycHdrlase_NAD-bd_dom"/>
</dbReference>
<reference evidence="11 12" key="1">
    <citation type="journal article" date="2023" name="Commun. Biol.">
        <title>Genome analysis of Parmales, the sister group of diatoms, reveals the evolutionary specialization of diatoms from phago-mixotrophs to photoautotrophs.</title>
        <authorList>
            <person name="Ban H."/>
            <person name="Sato S."/>
            <person name="Yoshikawa S."/>
            <person name="Yamada K."/>
            <person name="Nakamura Y."/>
            <person name="Ichinomiya M."/>
            <person name="Sato N."/>
            <person name="Blanc-Mathieu R."/>
            <person name="Endo H."/>
            <person name="Kuwata A."/>
            <person name="Ogata H."/>
        </authorList>
    </citation>
    <scope>NUCLEOTIDE SEQUENCE [LARGE SCALE GENOMIC DNA]</scope>
</reference>
<dbReference type="InterPro" id="IPR036428">
    <property type="entry name" value="PCD_sf"/>
</dbReference>
<sequence>MLSLGRTMKRSLTTVRFQPDFYLGPQFAGVLLALESGLYSSAGISLELLPLLGSGETAAEIPLVAAAAPGGPLTCGTTEQNILVPYLRERAAPVKAVGAMFGRSPLALAGLPSTTPAATTPAATTPAATTTPLPSRVGVHADSVGIFSSLLPASTLVVPLVRADKMEALLSGEVDAVQVYDVMETLAMENALGAPPAVFPMHGPGSDLGYSQVIFAPTAQLEDAAHRATLKAFLTQTFAGWALASSDPALALAAVAKHTPPTPDPRIFTNDAPFLAESIRRCCDLSRRCRAAGTPGAIAPSRWASASAFLGGSGGATSLDAGVYGPDPLLLDGDTLAHHLLADVKAEARRVAASRGGLPPRLGLVTVGDAAEGHTLSPQAEIRRDLSPSAASWFDKSSAGSAHDVRVSTLDLPDSTTTAELTRTLHTLSSKVDGIQLMWPLPAHIDSELAYAAIPAALDVDGANFIGRLESTGGPRPSRPSAGATAPPPFLPVTPDAVLHLLDSHGVDLSTKKVLIVGRSRIVGSPLAHALTQRNATVTLAHTSTSDLAALCLASDLVISCAGVPGLIQPDMISPGAGVVSVGVTFDAATKSLLPDVSADVPAFGHASFLVTTPGGVGPLPLALLLRNVVTAASRRSAPLTATAATPAASVCEVRSFVVTSPAWAVDSDRSVLFREFRMGSHLEASRFLESAARIGDELDHHIERSSVLHKCEEGVVLKVELKTTSVDAVTGNDLVLAARLDALSLGAPSPAPVVPSSPVFHPPAAIANMRTAQRPAAPQFRYELPEDRIALHPSYPRGSSKLLVHVPESAAAPVLAGKVGASADLAFSDLPSVMPDNAHLVFNESRVFAARLFVPDEVLLLAPLGHDGDPVAALSAGADGQLWRAMLRGSYSIGDVVQTGGLKMTVERMLGSWVEEGETDGVEAALRLSEVGPEPDPVALSLLLDTIGKTPIPPYFNRDTEDSDLVDYQTVYASEAQVGSVAAPTAGLHFTDEVLSQLSANGVRSSSLALHVGAGTFKPVTVDTLGEHEMHAEMFSIGGAELAELEKSVAEGRPVVPVGTTSARVLESLYHFAARGGAASGGDLGHLHQWEGYAGEGESLTRFEAVARLRAQANAAGGRLHGSTSLCVAPGYHFRVCDGIVTNFHAPDSTLMAILSAFVGSAEDAVRMYEHALGAGYRFLSYGDSSFIVRADAKK</sequence>
<dbReference type="Pfam" id="PF01329">
    <property type="entry name" value="Pterin_4a"/>
    <property type="match status" value="1"/>
</dbReference>
<comment type="catalytic activity">
    <reaction evidence="1">
        <text>(4aS,6R)-4a-hydroxy-L-erythro-5,6,7,8-tetrahydrobiopterin = (6R)-L-erythro-6,7-dihydrobiopterin + H2O</text>
        <dbReference type="Rhea" id="RHEA:11920"/>
        <dbReference type="ChEBI" id="CHEBI:15377"/>
        <dbReference type="ChEBI" id="CHEBI:15642"/>
        <dbReference type="ChEBI" id="CHEBI:43120"/>
        <dbReference type="EC" id="4.2.1.96"/>
    </reaction>
</comment>
<keyword evidence="4" id="KW-0963">Cytoplasm</keyword>
<dbReference type="SUPFAM" id="SSF55248">
    <property type="entry name" value="PCD-like"/>
    <property type="match status" value="1"/>
</dbReference>
<evidence type="ECO:0000256" key="2">
    <source>
        <dbReference type="ARBA" id="ARBA00006472"/>
    </source>
</evidence>
<evidence type="ECO:0000313" key="12">
    <source>
        <dbReference type="Proteomes" id="UP001165060"/>
    </source>
</evidence>
<evidence type="ECO:0000313" key="11">
    <source>
        <dbReference type="EMBL" id="GMI29402.1"/>
    </source>
</evidence>